<evidence type="ECO:0000313" key="2">
    <source>
        <dbReference type="EMBL" id="RAJ10867.1"/>
    </source>
</evidence>
<sequence>MSYFMVDIEADGPIPGNYSMISFGAVLVDKDLNKTFYGRLKPISDQFDPKALAVSGFSREETMQFDDPAKVMLDFKYWLNKYSFTSSPMFISDNNGFDWMFINWYFHHFLGNNPFGFSSTNLGSLYKGMVKDTKQNFKHLRRTRHSHHPVDDAKGNAEALLFMIDEMGLKITL</sequence>
<dbReference type="Proteomes" id="UP000249547">
    <property type="component" value="Unassembled WGS sequence"/>
</dbReference>
<dbReference type="SUPFAM" id="SSF53098">
    <property type="entry name" value="Ribonuclease H-like"/>
    <property type="match status" value="1"/>
</dbReference>
<gene>
    <name evidence="2" type="ORF">LX64_00474</name>
</gene>
<dbReference type="Pfam" id="PF16473">
    <property type="entry name" value="Rv2179c-like"/>
    <property type="match status" value="1"/>
</dbReference>
<organism evidence="2 3">
    <name type="scientific">Chitinophaga skermanii</name>
    <dbReference type="NCBI Taxonomy" id="331697"/>
    <lineage>
        <taxon>Bacteria</taxon>
        <taxon>Pseudomonadati</taxon>
        <taxon>Bacteroidota</taxon>
        <taxon>Chitinophagia</taxon>
        <taxon>Chitinophagales</taxon>
        <taxon>Chitinophagaceae</taxon>
        <taxon>Chitinophaga</taxon>
    </lineage>
</organism>
<name>A0A327RAC8_9BACT</name>
<dbReference type="InterPro" id="IPR012337">
    <property type="entry name" value="RNaseH-like_sf"/>
</dbReference>
<dbReference type="EMBL" id="QLLL01000001">
    <property type="protein sequence ID" value="RAJ10867.1"/>
    <property type="molecule type" value="Genomic_DNA"/>
</dbReference>
<evidence type="ECO:0000259" key="1">
    <source>
        <dbReference type="Pfam" id="PF16473"/>
    </source>
</evidence>
<comment type="caution">
    <text evidence="2">The sequence shown here is derived from an EMBL/GenBank/DDBJ whole genome shotgun (WGS) entry which is preliminary data.</text>
</comment>
<accession>A0A327RAC8</accession>
<proteinExistence type="predicted"/>
<dbReference type="GO" id="GO:0003676">
    <property type="term" value="F:nucleic acid binding"/>
    <property type="evidence" value="ECO:0007669"/>
    <property type="project" value="InterPro"/>
</dbReference>
<dbReference type="InterPro" id="IPR033390">
    <property type="entry name" value="Rv2179c-like"/>
</dbReference>
<reference evidence="2 3" key="1">
    <citation type="submission" date="2018-06" db="EMBL/GenBank/DDBJ databases">
        <title>Genomic Encyclopedia of Archaeal and Bacterial Type Strains, Phase II (KMG-II): from individual species to whole genera.</title>
        <authorList>
            <person name="Goeker M."/>
        </authorList>
    </citation>
    <scope>NUCLEOTIDE SEQUENCE [LARGE SCALE GENOMIC DNA]</scope>
    <source>
        <strain evidence="2 3">DSM 23857</strain>
    </source>
</reference>
<dbReference type="Gene3D" id="3.30.420.10">
    <property type="entry name" value="Ribonuclease H-like superfamily/Ribonuclease H"/>
    <property type="match status" value="1"/>
</dbReference>
<dbReference type="RefSeq" id="WP_111595989.1">
    <property type="nucleotide sequence ID" value="NZ_QLLL01000001.1"/>
</dbReference>
<keyword evidence="3" id="KW-1185">Reference proteome</keyword>
<dbReference type="OrthoDB" id="9803925at2"/>
<evidence type="ECO:0000313" key="3">
    <source>
        <dbReference type="Proteomes" id="UP000249547"/>
    </source>
</evidence>
<dbReference type="AlphaFoldDB" id="A0A327RAC8"/>
<protein>
    <submittedName>
        <fullName evidence="2">DNA polymerase III epsilon subunit-like protein</fullName>
    </submittedName>
</protein>
<dbReference type="InterPro" id="IPR036397">
    <property type="entry name" value="RNaseH_sf"/>
</dbReference>
<feature type="domain" description="3'-5' exoribonuclease Rv2179c-like" evidence="1">
    <location>
        <begin position="3"/>
        <end position="160"/>
    </location>
</feature>